<accession>A0A151MPR0</accession>
<dbReference type="EMBL" id="AKHW03005470">
    <property type="protein sequence ID" value="KYO26518.1"/>
    <property type="molecule type" value="Genomic_DNA"/>
</dbReference>
<evidence type="ECO:0000313" key="1">
    <source>
        <dbReference type="EMBL" id="KYO26518.1"/>
    </source>
</evidence>
<dbReference type="AlphaFoldDB" id="A0A151MPR0"/>
<sequence>MSIRLPMDCQGFTEPFHSLFVQLVPGLSRCQLLGPLKVPEASLHNSSPGESLNHSQSHVLFHEILWPPLLQLP</sequence>
<proteinExistence type="predicted"/>
<reference evidence="1 2" key="1">
    <citation type="journal article" date="2012" name="Genome Biol.">
        <title>Sequencing three crocodilian genomes to illuminate the evolution of archosaurs and amniotes.</title>
        <authorList>
            <person name="St John J.A."/>
            <person name="Braun E.L."/>
            <person name="Isberg S.R."/>
            <person name="Miles L.G."/>
            <person name="Chong A.Y."/>
            <person name="Gongora J."/>
            <person name="Dalzell P."/>
            <person name="Moran C."/>
            <person name="Bed'hom B."/>
            <person name="Abzhanov A."/>
            <person name="Burgess S.C."/>
            <person name="Cooksey A.M."/>
            <person name="Castoe T.A."/>
            <person name="Crawford N.G."/>
            <person name="Densmore L.D."/>
            <person name="Drew J.C."/>
            <person name="Edwards S.V."/>
            <person name="Faircloth B.C."/>
            <person name="Fujita M.K."/>
            <person name="Greenwold M.J."/>
            <person name="Hoffmann F.G."/>
            <person name="Howard J.M."/>
            <person name="Iguchi T."/>
            <person name="Janes D.E."/>
            <person name="Khan S.Y."/>
            <person name="Kohno S."/>
            <person name="de Koning A.J."/>
            <person name="Lance S.L."/>
            <person name="McCarthy F.M."/>
            <person name="McCormack J.E."/>
            <person name="Merchant M.E."/>
            <person name="Peterson D.G."/>
            <person name="Pollock D.D."/>
            <person name="Pourmand N."/>
            <person name="Raney B.J."/>
            <person name="Roessler K.A."/>
            <person name="Sanford J.R."/>
            <person name="Sawyer R.H."/>
            <person name="Schmidt C.J."/>
            <person name="Triplett E.W."/>
            <person name="Tuberville T.D."/>
            <person name="Venegas-Anaya M."/>
            <person name="Howard J.T."/>
            <person name="Jarvis E.D."/>
            <person name="Guillette L.J.Jr."/>
            <person name="Glenn T.C."/>
            <person name="Green R.E."/>
            <person name="Ray D.A."/>
        </authorList>
    </citation>
    <scope>NUCLEOTIDE SEQUENCE [LARGE SCALE GENOMIC DNA]</scope>
    <source>
        <strain evidence="1">KSC_2009_1</strain>
    </source>
</reference>
<keyword evidence="2" id="KW-1185">Reference proteome</keyword>
<comment type="caution">
    <text evidence="1">The sequence shown here is derived from an EMBL/GenBank/DDBJ whole genome shotgun (WGS) entry which is preliminary data.</text>
</comment>
<evidence type="ECO:0000313" key="2">
    <source>
        <dbReference type="Proteomes" id="UP000050525"/>
    </source>
</evidence>
<gene>
    <name evidence="1" type="ORF">Y1Q_0002148</name>
</gene>
<protein>
    <submittedName>
        <fullName evidence="1">Uncharacterized protein</fullName>
    </submittedName>
</protein>
<organism evidence="1 2">
    <name type="scientific">Alligator mississippiensis</name>
    <name type="common">American alligator</name>
    <dbReference type="NCBI Taxonomy" id="8496"/>
    <lineage>
        <taxon>Eukaryota</taxon>
        <taxon>Metazoa</taxon>
        <taxon>Chordata</taxon>
        <taxon>Craniata</taxon>
        <taxon>Vertebrata</taxon>
        <taxon>Euteleostomi</taxon>
        <taxon>Archelosauria</taxon>
        <taxon>Archosauria</taxon>
        <taxon>Crocodylia</taxon>
        <taxon>Alligatoridae</taxon>
        <taxon>Alligatorinae</taxon>
        <taxon>Alligator</taxon>
    </lineage>
</organism>
<name>A0A151MPR0_ALLMI</name>
<dbReference type="Proteomes" id="UP000050525">
    <property type="component" value="Unassembled WGS sequence"/>
</dbReference>